<dbReference type="Proteomes" id="UP001589776">
    <property type="component" value="Unassembled WGS sequence"/>
</dbReference>
<dbReference type="InterPro" id="IPR055066">
    <property type="entry name" value="AASDHPPT_N"/>
</dbReference>
<evidence type="ECO:0000256" key="3">
    <source>
        <dbReference type="ARBA" id="ARBA00022679"/>
    </source>
</evidence>
<comment type="similarity">
    <text evidence="2">Belongs to the P-Pant transferase superfamily. Gsp/Sfp/HetI/AcpT family.</text>
</comment>
<proteinExistence type="inferred from homology"/>
<evidence type="ECO:0000256" key="2">
    <source>
        <dbReference type="ARBA" id="ARBA00010990"/>
    </source>
</evidence>
<dbReference type="SUPFAM" id="SSF56214">
    <property type="entry name" value="4'-phosphopantetheinyl transferase"/>
    <property type="match status" value="2"/>
</dbReference>
<dbReference type="Gene3D" id="3.90.470.20">
    <property type="entry name" value="4'-phosphopantetheinyl transferase domain"/>
    <property type="match status" value="2"/>
</dbReference>
<organism evidence="9 10">
    <name type="scientific">Paenibacillus chartarius</name>
    <dbReference type="NCBI Taxonomy" id="747481"/>
    <lineage>
        <taxon>Bacteria</taxon>
        <taxon>Bacillati</taxon>
        <taxon>Bacillota</taxon>
        <taxon>Bacilli</taxon>
        <taxon>Bacillales</taxon>
        <taxon>Paenibacillaceae</taxon>
        <taxon>Paenibacillus</taxon>
    </lineage>
</organism>
<protein>
    <submittedName>
        <fullName evidence="9">4'-phosphopantetheinyl transferase family protein</fullName>
    </submittedName>
</protein>
<dbReference type="PANTHER" id="PTHR12215">
    <property type="entry name" value="PHOSPHOPANTETHEINE TRANSFERASE"/>
    <property type="match status" value="1"/>
</dbReference>
<accession>A0ABV6DHC4</accession>
<dbReference type="InterPro" id="IPR004568">
    <property type="entry name" value="Ppantetheine-prot_Trfase_dom"/>
</dbReference>
<evidence type="ECO:0000313" key="9">
    <source>
        <dbReference type="EMBL" id="MFC0212046.1"/>
    </source>
</evidence>
<feature type="domain" description="4'-phosphopantetheinyl transferase N-terminal" evidence="8">
    <location>
        <begin position="16"/>
        <end position="101"/>
    </location>
</feature>
<feature type="domain" description="4'-phosphopantetheinyl transferase" evidence="7">
    <location>
        <begin position="105"/>
        <end position="207"/>
    </location>
</feature>
<evidence type="ECO:0000256" key="6">
    <source>
        <dbReference type="ARBA" id="ARBA00023194"/>
    </source>
</evidence>
<keyword evidence="10" id="KW-1185">Reference proteome</keyword>
<keyword evidence="3 9" id="KW-0808">Transferase</keyword>
<evidence type="ECO:0000259" key="7">
    <source>
        <dbReference type="Pfam" id="PF01648"/>
    </source>
</evidence>
<reference evidence="9 10" key="1">
    <citation type="submission" date="2024-09" db="EMBL/GenBank/DDBJ databases">
        <authorList>
            <person name="Sun Q."/>
            <person name="Mori K."/>
        </authorList>
    </citation>
    <scope>NUCLEOTIDE SEQUENCE [LARGE SCALE GENOMIC DNA]</scope>
    <source>
        <strain evidence="9 10">CCM 7759</strain>
    </source>
</reference>
<gene>
    <name evidence="9" type="ORF">ACFFK0_06195</name>
</gene>
<comment type="caution">
    <text evidence="9">The sequence shown here is derived from an EMBL/GenBank/DDBJ whole genome shotgun (WGS) entry which is preliminary data.</text>
</comment>
<name>A0ABV6DHC4_9BACL</name>
<keyword evidence="6" id="KW-0045">Antibiotic biosynthesis</keyword>
<evidence type="ECO:0000313" key="10">
    <source>
        <dbReference type="Proteomes" id="UP001589776"/>
    </source>
</evidence>
<evidence type="ECO:0000259" key="8">
    <source>
        <dbReference type="Pfam" id="PF22624"/>
    </source>
</evidence>
<evidence type="ECO:0000256" key="1">
    <source>
        <dbReference type="ARBA" id="ARBA00001946"/>
    </source>
</evidence>
<dbReference type="RefSeq" id="WP_377469112.1">
    <property type="nucleotide sequence ID" value="NZ_JBHLWN010000025.1"/>
</dbReference>
<dbReference type="NCBIfam" id="TIGR00556">
    <property type="entry name" value="pantethn_trn"/>
    <property type="match status" value="1"/>
</dbReference>
<sequence>MSVSLLAVSLSPNRNYDEFDKLLEAASPEKKAKAAAFRCRDDAWRTLVGEALARTAVGERLGIAPNRIEFGSSAYGKPYVVGAPELHFNVSHSGSWVVCAVARQPVGVDVERMQPVDLSVAHRFFSRQEQRDLADKLPHEQEEYFYDLWTLKESYIKCHGHGLSLRLDSFTVRVEPGGQVTAWMPQGEPPYSFRRYAFVPGYKLALCSGESELPERWQTVSVQQIVEELLR</sequence>
<dbReference type="GO" id="GO:0016740">
    <property type="term" value="F:transferase activity"/>
    <property type="evidence" value="ECO:0007669"/>
    <property type="project" value="UniProtKB-KW"/>
</dbReference>
<dbReference type="InterPro" id="IPR008278">
    <property type="entry name" value="4-PPantetheinyl_Trfase_dom"/>
</dbReference>
<dbReference type="InterPro" id="IPR037143">
    <property type="entry name" value="4-PPantetheinyl_Trfase_dom_sf"/>
</dbReference>
<evidence type="ECO:0000256" key="4">
    <source>
        <dbReference type="ARBA" id="ARBA00022723"/>
    </source>
</evidence>
<dbReference type="InterPro" id="IPR050559">
    <property type="entry name" value="P-Pant_transferase_sf"/>
</dbReference>
<dbReference type="Pfam" id="PF01648">
    <property type="entry name" value="ACPS"/>
    <property type="match status" value="1"/>
</dbReference>
<dbReference type="Pfam" id="PF22624">
    <property type="entry name" value="AASDHPPT_N"/>
    <property type="match status" value="1"/>
</dbReference>
<dbReference type="PANTHER" id="PTHR12215:SF10">
    <property type="entry name" value="L-AMINOADIPATE-SEMIALDEHYDE DEHYDROGENASE-PHOSPHOPANTETHEINYL TRANSFERASE"/>
    <property type="match status" value="1"/>
</dbReference>
<dbReference type="EMBL" id="JBHLWN010000025">
    <property type="protein sequence ID" value="MFC0212046.1"/>
    <property type="molecule type" value="Genomic_DNA"/>
</dbReference>
<comment type="cofactor">
    <cofactor evidence="1">
        <name>Mg(2+)</name>
        <dbReference type="ChEBI" id="CHEBI:18420"/>
    </cofactor>
</comment>
<evidence type="ECO:0000256" key="5">
    <source>
        <dbReference type="ARBA" id="ARBA00022842"/>
    </source>
</evidence>
<keyword evidence="4" id="KW-0479">Metal-binding</keyword>
<keyword evidence="5" id="KW-0460">Magnesium</keyword>